<dbReference type="HOGENOM" id="CLU_006571_0_0_1"/>
<protein>
    <recommendedName>
        <fullName evidence="6">Centromere/kinetochore protein zw10</fullName>
    </recommendedName>
</protein>
<evidence type="ECO:0000259" key="2">
    <source>
        <dbReference type="Pfam" id="PF20665"/>
    </source>
</evidence>
<accession>C5FXV8</accession>
<dbReference type="Proteomes" id="UP000002035">
    <property type="component" value="Unassembled WGS sequence"/>
</dbReference>
<dbReference type="GO" id="GO:1990423">
    <property type="term" value="C:RZZ complex"/>
    <property type="evidence" value="ECO:0007669"/>
    <property type="project" value="TreeGrafter"/>
</dbReference>
<keyword evidence="5" id="KW-1185">Reference proteome</keyword>
<dbReference type="GO" id="GO:0005737">
    <property type="term" value="C:cytoplasm"/>
    <property type="evidence" value="ECO:0007669"/>
    <property type="project" value="GOC"/>
</dbReference>
<dbReference type="Pfam" id="PF20665">
    <property type="entry name" value="Zw10_middle"/>
    <property type="match status" value="1"/>
</dbReference>
<feature type="region of interest" description="Disordered" evidence="1">
    <location>
        <begin position="468"/>
        <end position="521"/>
    </location>
</feature>
<gene>
    <name evidence="4" type="ORF">MCYG_07175</name>
</gene>
<evidence type="ECO:0008006" key="6">
    <source>
        <dbReference type="Google" id="ProtNLM"/>
    </source>
</evidence>
<name>C5FXV8_ARTOC</name>
<dbReference type="eggNOG" id="KOG2163">
    <property type="taxonomic scope" value="Eukaryota"/>
</dbReference>
<organism evidence="4 5">
    <name type="scientific">Arthroderma otae (strain ATCC MYA-4605 / CBS 113480)</name>
    <name type="common">Microsporum canis</name>
    <dbReference type="NCBI Taxonomy" id="554155"/>
    <lineage>
        <taxon>Eukaryota</taxon>
        <taxon>Fungi</taxon>
        <taxon>Dikarya</taxon>
        <taxon>Ascomycota</taxon>
        <taxon>Pezizomycotina</taxon>
        <taxon>Eurotiomycetes</taxon>
        <taxon>Eurotiomycetidae</taxon>
        <taxon>Onygenales</taxon>
        <taxon>Arthrodermataceae</taxon>
        <taxon>Microsporum</taxon>
    </lineage>
</organism>
<dbReference type="OrthoDB" id="534815at2759"/>
<proteinExistence type="predicted"/>
<dbReference type="PANTHER" id="PTHR12205">
    <property type="entry name" value="CENTROMERE/KINETOCHORE PROTEIN ZW10"/>
    <property type="match status" value="1"/>
</dbReference>
<dbReference type="PANTHER" id="PTHR12205:SF0">
    <property type="entry name" value="CENTROMERE_KINETOCHORE PROTEIN ZW10 HOMOLOG"/>
    <property type="match status" value="1"/>
</dbReference>
<evidence type="ECO:0000313" key="5">
    <source>
        <dbReference type="Proteomes" id="UP000002035"/>
    </source>
</evidence>
<dbReference type="Gene3D" id="1.10.357.150">
    <property type="match status" value="1"/>
</dbReference>
<dbReference type="AlphaFoldDB" id="C5FXV8"/>
<sequence>MPGTVSADKVHRELLKFITDGSFPESESITEAEYPVPALPVGLEQISEARQKVEKEICALSQDKASEVDEWILRAKQLHEDIERSKLTAREIVKNYEKSQALRSQVDDTAAKVGLLKRESAFTQSLRETLEKARVIDQNINAARAAGHEHDLETAIQKVEEICRDLEQLALPRDSSIITILTDKASSARRSICATLQNTWNDLVCIEKPGTLTVNPDGISVLDLHLKWLSELGVLETTLASFRNELLNHILQPILSPPSAGPYNQLFYDKNYIGLKSQDAKPTIPDVLNSVLSLFTFVKNHLPTKVLEQISTALTVSACQLLISEWLSPAIPVAVEDMNTFERVSEEVLRFSKTLAELGWNEPSELGSWINQIPRLWLSRRRAHALDRARWIVYHNCGEYEKAERIEKQQVSQSDGIFQGNHADADVEDGWNANWEDDNDEADKSASKAGAAYYEDEDVSAWGLDDEEDNAELEEEASKGNEEDDDVDDAWGWGADESNDNPPEEKSQSIQKTSKSEEDNLLRSAPKELILREFYTVTRVPDAIVEIIRDQMSDSERLKRPEYSSCQISTSAAALLGIPTLVVAMFKAMAPVFYAQKSASSHMYLYNDSIYLAERLRALSEEHEFSRLGTDIRSIERFGRLSYGREMHSQRTILTDLLDGCQGFSSCNTQPYLGECERAIKATADRVRNLHSEWKLILSPSVLLQSIGSLLATGINKIILDIEDLGDISDPESQRLAGFCSVISKLEELFLPDTEEGNRETEDRPIAMTAIYVPNWLKFQYLMNILESSLADIKFLWTEGELKLEFSPDELIDLIKALFADSEHRRKAIIEIRNSA</sequence>
<dbReference type="Pfam" id="PF22766">
    <property type="entry name" value="ZW10_C2"/>
    <property type="match status" value="1"/>
</dbReference>
<evidence type="ECO:0000259" key="3">
    <source>
        <dbReference type="Pfam" id="PF22766"/>
    </source>
</evidence>
<dbReference type="InterPro" id="IPR055148">
    <property type="entry name" value="ZW10_C_2"/>
</dbReference>
<feature type="region of interest" description="Disordered" evidence="1">
    <location>
        <begin position="420"/>
        <end position="448"/>
    </location>
</feature>
<dbReference type="VEuPathDB" id="FungiDB:MCYG_07175"/>
<dbReference type="GO" id="GO:0006888">
    <property type="term" value="P:endoplasmic reticulum to Golgi vesicle-mediated transport"/>
    <property type="evidence" value="ECO:0007669"/>
    <property type="project" value="TreeGrafter"/>
</dbReference>
<dbReference type="GeneID" id="9225385"/>
<dbReference type="EMBL" id="DS995707">
    <property type="protein sequence ID" value="EEQ34356.1"/>
    <property type="molecule type" value="Genomic_DNA"/>
</dbReference>
<reference evidence="5" key="1">
    <citation type="journal article" date="2012" name="MBio">
        <title>Comparative genome analysis of Trichophyton rubrum and related dermatophytes reveals candidate genes involved in infection.</title>
        <authorList>
            <person name="Martinez D.A."/>
            <person name="Oliver B.G."/>
            <person name="Graeser Y."/>
            <person name="Goldberg J.M."/>
            <person name="Li W."/>
            <person name="Martinez-Rossi N.M."/>
            <person name="Monod M."/>
            <person name="Shelest E."/>
            <person name="Barton R.C."/>
            <person name="Birch E."/>
            <person name="Brakhage A.A."/>
            <person name="Chen Z."/>
            <person name="Gurr S.J."/>
            <person name="Heiman D."/>
            <person name="Heitman J."/>
            <person name="Kosti I."/>
            <person name="Rossi A."/>
            <person name="Saif S."/>
            <person name="Samalova M."/>
            <person name="Saunders C.W."/>
            <person name="Shea T."/>
            <person name="Summerbell R.C."/>
            <person name="Xu J."/>
            <person name="Young S."/>
            <person name="Zeng Q."/>
            <person name="Birren B.W."/>
            <person name="Cuomo C.A."/>
            <person name="White T.C."/>
        </authorList>
    </citation>
    <scope>NUCLEOTIDE SEQUENCE [LARGE SCALE GENOMIC DNA]</scope>
    <source>
        <strain evidence="5">ATCC MYA-4605 / CBS 113480</strain>
    </source>
</reference>
<feature type="domain" description="ZW10 C-terminal helical" evidence="3">
    <location>
        <begin position="679"/>
        <end position="832"/>
    </location>
</feature>
<dbReference type="STRING" id="554155.C5FXV8"/>
<evidence type="ECO:0000256" key="1">
    <source>
        <dbReference type="SAM" id="MobiDB-lite"/>
    </source>
</evidence>
<dbReference type="RefSeq" id="XP_002843392.1">
    <property type="nucleotide sequence ID" value="XM_002843346.1"/>
</dbReference>
<dbReference type="InterPro" id="IPR048344">
    <property type="entry name" value="Zw10_middle"/>
</dbReference>
<feature type="domain" description="Centromere/kinetochore protein zw10 middle" evidence="2">
    <location>
        <begin position="227"/>
        <end position="391"/>
    </location>
</feature>
<dbReference type="OMA" id="REVQYSQ"/>
<evidence type="ECO:0000313" key="4">
    <source>
        <dbReference type="EMBL" id="EEQ34356.1"/>
    </source>
</evidence>
<dbReference type="InterPro" id="IPR046362">
    <property type="entry name" value="Zw10/DSL1_C_sf"/>
</dbReference>
<dbReference type="GO" id="GO:0007094">
    <property type="term" value="P:mitotic spindle assembly checkpoint signaling"/>
    <property type="evidence" value="ECO:0007669"/>
    <property type="project" value="TreeGrafter"/>
</dbReference>